<dbReference type="KEGG" id="vg:5309159"/>
<evidence type="ECO:0000313" key="1">
    <source>
        <dbReference type="EMBL" id="ABR10494.1"/>
    </source>
</evidence>
<reference evidence="1 2" key="1">
    <citation type="submission" date="2007-04" db="EMBL/GenBank/DDBJ databases">
        <title>Isolation, characterization and complete nucleotide sequence of a novel temperate bacteriophage Min1, isolated from the nematode pathogen Microbacterium nematophilum.</title>
        <authorList>
            <person name="Akimkina T.V."/>
            <person name="Venien-Bryan C."/>
            <person name="Hodgkin J.A."/>
        </authorList>
    </citation>
    <scope>NUCLEOTIDE SEQUENCE [LARGE SCALE GENOMIC DNA]</scope>
</reference>
<evidence type="ECO:0000313" key="2">
    <source>
        <dbReference type="Proteomes" id="UP000001999"/>
    </source>
</evidence>
<dbReference type="GeneID" id="5309159"/>
<dbReference type="RefSeq" id="YP_001294824.1">
    <property type="nucleotide sequence ID" value="NC_009603.1"/>
</dbReference>
<proteinExistence type="predicted"/>
<dbReference type="EMBL" id="EF579802">
    <property type="protein sequence ID" value="ABR10494.1"/>
    <property type="molecule type" value="Genomic_DNA"/>
</dbReference>
<sequence>MVGVAALVAASLSQAVPATAADDSGVSVDERAQQVTIDAAAGTQVSIQLPGDATSEAIDTSSVPTALFRGEGAPLLPTREQGSTVSSFATDDGVQTLIQIPDASAPKEYRFPLNLPEGGQAAVFDDGSVIISDANGQAVSGFRAPWAVDAKGEAVPTRFHLEGADLVQTVGFTAETAFPVTADPDLGAEWWGYYVQFTRSETQWAANVISNNQGPQVLAGVACGSLPGPAALACGVALATAYFRVIDPIQQANSEGRCVAINYPWIVITNPQVGWGTINATAVNCRR</sequence>
<protein>
    <submittedName>
        <fullName evidence="1">Uncharacterized protein</fullName>
    </submittedName>
</protein>
<accession>A6N222</accession>
<dbReference type="Proteomes" id="UP000001999">
    <property type="component" value="Segment"/>
</dbReference>
<name>A6N222_9CAUD</name>
<organism evidence="1 2">
    <name type="scientific">Microbacterium phage Min1</name>
    <dbReference type="NCBI Taxonomy" id="446529"/>
    <lineage>
        <taxon>Viruses</taxon>
        <taxon>Duplodnaviria</taxon>
        <taxon>Heunggongvirae</taxon>
        <taxon>Uroviricota</taxon>
        <taxon>Caudoviricetes</taxon>
        <taxon>Minunavirus</taxon>
        <taxon>Minunavirus Min1</taxon>
    </lineage>
</organism>
<keyword evidence="2" id="KW-1185">Reference proteome</keyword>